<sequence>MEIELGWGVHDLGHDDHLSPDGSTERRYLGKLLEKADECGVPISFNIVGHLLLDECDGTHPGAHEAGWFDADPGTDAETDPLFYAPDAARAVLDAGVDHELCTHTFSHVLCGQVSRAVVEDELAAVRSLHDDLGAPVRSIVPPRHSRPPNDLLADHGIAVARYAVPTSGDGRLRRLRELTVGPHPLWEPALVDGVLETYCTTYPSLTAASLPSGQSPAPRVFRPVPRAVRKRLHGRYLRRSTERAIETGVPLHLWCHLYDLSNEHQWDVVSDYLEYLGSMPDDALAVRTMESLGGATDAPTVPHR</sequence>
<dbReference type="EMBL" id="JBHSZG010000001">
    <property type="protein sequence ID" value="MFC7136437.1"/>
    <property type="molecule type" value="Genomic_DNA"/>
</dbReference>
<dbReference type="SUPFAM" id="SSF88713">
    <property type="entry name" value="Glycoside hydrolase/deacetylase"/>
    <property type="match status" value="1"/>
</dbReference>
<keyword evidence="2" id="KW-1185">Reference proteome</keyword>
<accession>A0ABD5XMT7</accession>
<name>A0ABD5XMT7_9EURY</name>
<protein>
    <submittedName>
        <fullName evidence="1">Polysaccharide deacetylase</fullName>
    </submittedName>
</protein>
<gene>
    <name evidence="1" type="ORF">ACFQRB_07615</name>
</gene>
<proteinExistence type="predicted"/>
<dbReference type="Gene3D" id="3.20.20.370">
    <property type="entry name" value="Glycoside hydrolase/deacetylase"/>
    <property type="match status" value="1"/>
</dbReference>
<dbReference type="InterPro" id="IPR011330">
    <property type="entry name" value="Glyco_hydro/deAcase_b/a-brl"/>
</dbReference>
<dbReference type="Proteomes" id="UP001596368">
    <property type="component" value="Unassembled WGS sequence"/>
</dbReference>
<organism evidence="1 2">
    <name type="scientific">Halobaculum litoreum</name>
    <dbReference type="NCBI Taxonomy" id="3031998"/>
    <lineage>
        <taxon>Archaea</taxon>
        <taxon>Methanobacteriati</taxon>
        <taxon>Methanobacteriota</taxon>
        <taxon>Stenosarchaea group</taxon>
        <taxon>Halobacteria</taxon>
        <taxon>Halobacteriales</taxon>
        <taxon>Haloferacaceae</taxon>
        <taxon>Halobaculum</taxon>
    </lineage>
</organism>
<comment type="caution">
    <text evidence="1">The sequence shown here is derived from an EMBL/GenBank/DDBJ whole genome shotgun (WGS) entry which is preliminary data.</text>
</comment>
<evidence type="ECO:0000313" key="2">
    <source>
        <dbReference type="Proteomes" id="UP001596368"/>
    </source>
</evidence>
<dbReference type="AlphaFoldDB" id="A0ABD5XMT7"/>
<evidence type="ECO:0000313" key="1">
    <source>
        <dbReference type="EMBL" id="MFC7136437.1"/>
    </source>
</evidence>
<reference evidence="1 2" key="1">
    <citation type="journal article" date="2019" name="Int. J. Syst. Evol. Microbiol.">
        <title>The Global Catalogue of Microorganisms (GCM) 10K type strain sequencing project: providing services to taxonomists for standard genome sequencing and annotation.</title>
        <authorList>
            <consortium name="The Broad Institute Genomics Platform"/>
            <consortium name="The Broad Institute Genome Sequencing Center for Infectious Disease"/>
            <person name="Wu L."/>
            <person name="Ma J."/>
        </authorList>
    </citation>
    <scope>NUCLEOTIDE SEQUENCE [LARGE SCALE GENOMIC DNA]</scope>
    <source>
        <strain evidence="1 2">DT92</strain>
    </source>
</reference>